<name>A0A9E8MXC3_9FLAO</name>
<evidence type="ECO:0000313" key="8">
    <source>
        <dbReference type="EMBL" id="WAC02009.1"/>
    </source>
</evidence>
<protein>
    <recommendedName>
        <fullName evidence="7">Shikimate kinase</fullName>
        <shortName evidence="7">SK</shortName>
        <ecNumber evidence="7">2.7.1.71</ecNumber>
    </recommendedName>
</protein>
<organism evidence="8 9">
    <name type="scientific">Lacinutrix neustonica</name>
    <dbReference type="NCBI Taxonomy" id="2980107"/>
    <lineage>
        <taxon>Bacteria</taxon>
        <taxon>Pseudomonadati</taxon>
        <taxon>Bacteroidota</taxon>
        <taxon>Flavobacteriia</taxon>
        <taxon>Flavobacteriales</taxon>
        <taxon>Flavobacteriaceae</taxon>
        <taxon>Lacinutrix</taxon>
    </lineage>
</organism>
<feature type="binding site" evidence="7">
    <location>
        <position position="33"/>
    </location>
    <ligand>
        <name>substrate</name>
    </ligand>
</feature>
<keyword evidence="1 7" id="KW-0028">Amino-acid biosynthesis</keyword>
<feature type="binding site" evidence="7">
    <location>
        <begin position="11"/>
        <end position="16"/>
    </location>
    <ligand>
        <name>ATP</name>
        <dbReference type="ChEBI" id="CHEBI:30616"/>
    </ligand>
</feature>
<keyword evidence="7" id="KW-0963">Cytoplasm</keyword>
<comment type="subunit">
    <text evidence="7">Monomer.</text>
</comment>
<dbReference type="Pfam" id="PF01202">
    <property type="entry name" value="SKI"/>
    <property type="match status" value="1"/>
</dbReference>
<evidence type="ECO:0000256" key="7">
    <source>
        <dbReference type="HAMAP-Rule" id="MF_00109"/>
    </source>
</evidence>
<evidence type="ECO:0000256" key="3">
    <source>
        <dbReference type="ARBA" id="ARBA00022741"/>
    </source>
</evidence>
<dbReference type="GO" id="GO:0004765">
    <property type="term" value="F:shikimate kinase activity"/>
    <property type="evidence" value="ECO:0007669"/>
    <property type="project" value="UniProtKB-UniRule"/>
</dbReference>
<dbReference type="PANTHER" id="PTHR21087:SF16">
    <property type="entry name" value="SHIKIMATE KINASE 1, CHLOROPLASTIC"/>
    <property type="match status" value="1"/>
</dbReference>
<reference evidence="8" key="1">
    <citation type="submission" date="2022-11" db="EMBL/GenBank/DDBJ databases">
        <title>Lacinutrix neustonica HL-RS19T sp. nov., isolated from the surface microlayer sample of brackish Lake Shihwa.</title>
        <authorList>
            <person name="Choi J.Y."/>
            <person name="Hwang C.Y."/>
        </authorList>
    </citation>
    <scope>NUCLEOTIDE SEQUENCE</scope>
    <source>
        <strain evidence="8">HL-RS19</strain>
    </source>
</reference>
<comment type="subcellular location">
    <subcellularLocation>
        <location evidence="7">Cytoplasm</location>
    </subcellularLocation>
</comment>
<dbReference type="CDD" id="cd00464">
    <property type="entry name" value="SK"/>
    <property type="match status" value="1"/>
</dbReference>
<evidence type="ECO:0000256" key="2">
    <source>
        <dbReference type="ARBA" id="ARBA00022679"/>
    </source>
</evidence>
<feature type="binding site" evidence="7">
    <location>
        <position position="121"/>
    </location>
    <ligand>
        <name>ATP</name>
        <dbReference type="ChEBI" id="CHEBI:30616"/>
    </ligand>
</feature>
<dbReference type="KEGG" id="lnu:N7U66_19640"/>
<dbReference type="InterPro" id="IPR031322">
    <property type="entry name" value="Shikimate/glucono_kinase"/>
</dbReference>
<comment type="similarity">
    <text evidence="7">Belongs to the shikimate kinase family.</text>
</comment>
<proteinExistence type="inferred from homology"/>
<keyword evidence="6 7" id="KW-0057">Aromatic amino acid biosynthesis</keyword>
<keyword evidence="2 7" id="KW-0808">Transferase</keyword>
<dbReference type="PANTHER" id="PTHR21087">
    <property type="entry name" value="SHIKIMATE KINASE"/>
    <property type="match status" value="1"/>
</dbReference>
<gene>
    <name evidence="7" type="primary">aroK</name>
    <name evidence="8" type="ORF">N7U66_19640</name>
</gene>
<evidence type="ECO:0000313" key="9">
    <source>
        <dbReference type="Proteomes" id="UP001164705"/>
    </source>
</evidence>
<keyword evidence="9" id="KW-1185">Reference proteome</keyword>
<dbReference type="EC" id="2.7.1.71" evidence="7"/>
<dbReference type="GO" id="GO:0009423">
    <property type="term" value="P:chorismate biosynthetic process"/>
    <property type="evidence" value="ECO:0007669"/>
    <property type="project" value="UniProtKB-UniRule"/>
</dbReference>
<evidence type="ECO:0000256" key="5">
    <source>
        <dbReference type="ARBA" id="ARBA00022840"/>
    </source>
</evidence>
<keyword evidence="5 7" id="KW-0067">ATP-binding</keyword>
<dbReference type="GO" id="GO:0005829">
    <property type="term" value="C:cytosol"/>
    <property type="evidence" value="ECO:0007669"/>
    <property type="project" value="TreeGrafter"/>
</dbReference>
<sequence>MKNLILLGYMASGKSFIGKKLAKRISYNFIDLDAYVEKKEQKTVKQLFDEKGELYFRKAEKKYLATLLSRDEKVVIALGGGTPCYYDTMDELVNNRAVETLYLKVSIKEIIKRVTKETAKRPLIAHLVTEEALVEFVSKHLFERSYFYNKAHYVIDANQPADIILEDIVAKLF</sequence>
<comment type="catalytic activity">
    <reaction evidence="7">
        <text>shikimate + ATP = 3-phosphoshikimate + ADP + H(+)</text>
        <dbReference type="Rhea" id="RHEA:13121"/>
        <dbReference type="ChEBI" id="CHEBI:15378"/>
        <dbReference type="ChEBI" id="CHEBI:30616"/>
        <dbReference type="ChEBI" id="CHEBI:36208"/>
        <dbReference type="ChEBI" id="CHEBI:145989"/>
        <dbReference type="ChEBI" id="CHEBI:456216"/>
        <dbReference type="EC" id="2.7.1.71"/>
    </reaction>
</comment>
<dbReference type="GO" id="GO:0008652">
    <property type="term" value="P:amino acid biosynthetic process"/>
    <property type="evidence" value="ECO:0007669"/>
    <property type="project" value="UniProtKB-KW"/>
</dbReference>
<dbReference type="GO" id="GO:0000287">
    <property type="term" value="F:magnesium ion binding"/>
    <property type="evidence" value="ECO:0007669"/>
    <property type="project" value="UniProtKB-UniRule"/>
</dbReference>
<dbReference type="AlphaFoldDB" id="A0A9E8MXC3"/>
<keyword evidence="7" id="KW-0460">Magnesium</keyword>
<dbReference type="SUPFAM" id="SSF52540">
    <property type="entry name" value="P-loop containing nucleoside triphosphate hydrolases"/>
    <property type="match status" value="1"/>
</dbReference>
<dbReference type="InterPro" id="IPR027417">
    <property type="entry name" value="P-loop_NTPase"/>
</dbReference>
<dbReference type="Gene3D" id="3.40.50.300">
    <property type="entry name" value="P-loop containing nucleotide triphosphate hydrolases"/>
    <property type="match status" value="1"/>
</dbReference>
<dbReference type="HAMAP" id="MF_00109">
    <property type="entry name" value="Shikimate_kinase"/>
    <property type="match status" value="1"/>
</dbReference>
<dbReference type="RefSeq" id="WP_267676607.1">
    <property type="nucleotide sequence ID" value="NZ_CP113088.1"/>
</dbReference>
<comment type="pathway">
    <text evidence="7">Metabolic intermediate biosynthesis; chorismate biosynthesis; chorismate from D-erythrose 4-phosphate and phosphoenolpyruvate: step 5/7.</text>
</comment>
<dbReference type="EMBL" id="CP113088">
    <property type="protein sequence ID" value="WAC02009.1"/>
    <property type="molecule type" value="Genomic_DNA"/>
</dbReference>
<dbReference type="GO" id="GO:0005524">
    <property type="term" value="F:ATP binding"/>
    <property type="evidence" value="ECO:0007669"/>
    <property type="project" value="UniProtKB-UniRule"/>
</dbReference>
<comment type="function">
    <text evidence="7">Catalyzes the specific phosphorylation of the 3-hydroxyl group of shikimic acid using ATP as a cosubstrate.</text>
</comment>
<evidence type="ECO:0000256" key="4">
    <source>
        <dbReference type="ARBA" id="ARBA00022777"/>
    </source>
</evidence>
<dbReference type="InterPro" id="IPR000623">
    <property type="entry name" value="Shikimate_kinase/TSH1"/>
</dbReference>
<evidence type="ECO:0000256" key="6">
    <source>
        <dbReference type="ARBA" id="ARBA00023141"/>
    </source>
</evidence>
<keyword evidence="3 7" id="KW-0547">Nucleotide-binding</keyword>
<evidence type="ECO:0000256" key="1">
    <source>
        <dbReference type="ARBA" id="ARBA00022605"/>
    </source>
</evidence>
<feature type="binding site" evidence="7">
    <location>
        <position position="15"/>
    </location>
    <ligand>
        <name>Mg(2+)</name>
        <dbReference type="ChEBI" id="CHEBI:18420"/>
    </ligand>
</feature>
<feature type="binding site" evidence="7">
    <location>
        <position position="80"/>
    </location>
    <ligand>
        <name>substrate</name>
    </ligand>
</feature>
<comment type="caution">
    <text evidence="7">Lacks conserved residue(s) required for the propagation of feature annotation.</text>
</comment>
<feature type="binding site" evidence="7">
    <location>
        <position position="57"/>
    </location>
    <ligand>
        <name>substrate</name>
    </ligand>
</feature>
<comment type="cofactor">
    <cofactor evidence="7">
        <name>Mg(2+)</name>
        <dbReference type="ChEBI" id="CHEBI:18420"/>
    </cofactor>
    <text evidence="7">Binds 1 Mg(2+) ion per subunit.</text>
</comment>
<dbReference type="GO" id="GO:0009073">
    <property type="term" value="P:aromatic amino acid family biosynthetic process"/>
    <property type="evidence" value="ECO:0007669"/>
    <property type="project" value="UniProtKB-KW"/>
</dbReference>
<dbReference type="PRINTS" id="PR01100">
    <property type="entry name" value="SHIKIMTKNASE"/>
</dbReference>
<accession>A0A9E8MXC3</accession>
<dbReference type="Proteomes" id="UP001164705">
    <property type="component" value="Chromosome"/>
</dbReference>
<keyword evidence="7" id="KW-0479">Metal-binding</keyword>
<feature type="binding site" evidence="7">
    <location>
        <position position="144"/>
    </location>
    <ligand>
        <name>substrate</name>
    </ligand>
</feature>
<keyword evidence="4 7" id="KW-0418">Kinase</keyword>